<dbReference type="PANTHER" id="PTHR15838:SF3">
    <property type="entry name" value="PROTEIN PIGMENT DEFECTIVE 338, CHLOROPLASTIC"/>
    <property type="match status" value="1"/>
</dbReference>
<dbReference type="GO" id="GO:0043489">
    <property type="term" value="P:RNA stabilization"/>
    <property type="evidence" value="ECO:0007669"/>
    <property type="project" value="TreeGrafter"/>
</dbReference>
<accession>A0AAD9MK67</accession>
<protein>
    <recommendedName>
        <fullName evidence="1">S1 motif domain-containing protein</fullName>
    </recommendedName>
</protein>
<dbReference type="InterPro" id="IPR003029">
    <property type="entry name" value="S1_domain"/>
</dbReference>
<dbReference type="EMBL" id="JASFZW010000006">
    <property type="protein sequence ID" value="KAK2077580.1"/>
    <property type="molecule type" value="Genomic_DNA"/>
</dbReference>
<dbReference type="InterPro" id="IPR018247">
    <property type="entry name" value="EF_Hand_1_Ca_BS"/>
</dbReference>
<dbReference type="AlphaFoldDB" id="A0AAD9MK67"/>
<name>A0AAD9MK67_PROWI</name>
<gene>
    <name evidence="2" type="ORF">QBZ16_004425</name>
</gene>
<dbReference type="GO" id="GO:0003723">
    <property type="term" value="F:RNA binding"/>
    <property type="evidence" value="ECO:0007669"/>
    <property type="project" value="TreeGrafter"/>
</dbReference>
<evidence type="ECO:0000313" key="2">
    <source>
        <dbReference type="EMBL" id="KAK2077580.1"/>
    </source>
</evidence>
<keyword evidence="3" id="KW-1185">Reference proteome</keyword>
<dbReference type="PROSITE" id="PS00018">
    <property type="entry name" value="EF_HAND_1"/>
    <property type="match status" value="1"/>
</dbReference>
<comment type="caution">
    <text evidence="2">The sequence shown here is derived from an EMBL/GenBank/DDBJ whole genome shotgun (WGS) entry which is preliminary data.</text>
</comment>
<dbReference type="PROSITE" id="PS50126">
    <property type="entry name" value="S1"/>
    <property type="match status" value="1"/>
</dbReference>
<dbReference type="PANTHER" id="PTHR15838">
    <property type="entry name" value="NUCLEOLAR PROTEIN OF 40 KDA"/>
    <property type="match status" value="1"/>
</dbReference>
<dbReference type="SMART" id="SM00316">
    <property type="entry name" value="S1"/>
    <property type="match status" value="1"/>
</dbReference>
<proteinExistence type="predicted"/>
<sequence length="370" mass="41967">MPQKARRDADGNRLLTQEEWAAGLYRGQSVIGRVIESNVNGSVIEILKRLRPPETPSAFDYGWMPSQERPVNLRDADRPSKFSKEVNPMFLPPVPIGTVRYFEVKKLPRATRHPVFRHHRVTPLVSAYYIDRDLLWQRGFQLVQLCERWRENFPMRVEAVSNAAMSGRVAGIPTTIPREELPVDDVDLDVETLEKKYLGQKVQVSLVDADVPRQQLIGSLEHARINDFIRGIQIGDLVTCVVRRSTSRGCILGIQGTNETGLLHISCMSKAFVRDPTVVFEEGEVVHAIVVGYDPGPSNLAFSTAELEEDAGDILHNREKCWDSKQRMRERFMDQAEPEVAEQVLMPQESKFSMCQESMEPGTLWAADLE</sequence>
<dbReference type="Proteomes" id="UP001255856">
    <property type="component" value="Unassembled WGS sequence"/>
</dbReference>
<evidence type="ECO:0000313" key="3">
    <source>
        <dbReference type="Proteomes" id="UP001255856"/>
    </source>
</evidence>
<feature type="domain" description="S1 motif" evidence="1">
    <location>
        <begin position="235"/>
        <end position="305"/>
    </location>
</feature>
<organism evidence="2 3">
    <name type="scientific">Prototheca wickerhamii</name>
    <dbReference type="NCBI Taxonomy" id="3111"/>
    <lineage>
        <taxon>Eukaryota</taxon>
        <taxon>Viridiplantae</taxon>
        <taxon>Chlorophyta</taxon>
        <taxon>core chlorophytes</taxon>
        <taxon>Trebouxiophyceae</taxon>
        <taxon>Chlorellales</taxon>
        <taxon>Chlorellaceae</taxon>
        <taxon>Prototheca</taxon>
    </lineage>
</organism>
<evidence type="ECO:0000259" key="1">
    <source>
        <dbReference type="PROSITE" id="PS50126"/>
    </source>
</evidence>
<dbReference type="SUPFAM" id="SSF50249">
    <property type="entry name" value="Nucleic acid-binding proteins"/>
    <property type="match status" value="1"/>
</dbReference>
<dbReference type="Gene3D" id="2.40.50.140">
    <property type="entry name" value="Nucleic acid-binding proteins"/>
    <property type="match status" value="1"/>
</dbReference>
<dbReference type="InterPro" id="IPR012340">
    <property type="entry name" value="NA-bd_OB-fold"/>
</dbReference>
<reference evidence="2" key="1">
    <citation type="submission" date="2021-01" db="EMBL/GenBank/DDBJ databases">
        <authorList>
            <person name="Eckstrom K.M.E."/>
        </authorList>
    </citation>
    <scope>NUCLEOTIDE SEQUENCE</scope>
    <source>
        <strain evidence="2">UVCC 0001</strain>
    </source>
</reference>